<organism evidence="1 2">
    <name type="scientific">Hoylesella marshii DSM 16973 = JCM 13450</name>
    <dbReference type="NCBI Taxonomy" id="862515"/>
    <lineage>
        <taxon>Bacteria</taxon>
        <taxon>Pseudomonadati</taxon>
        <taxon>Bacteroidota</taxon>
        <taxon>Bacteroidia</taxon>
        <taxon>Bacteroidales</taxon>
        <taxon>Prevotellaceae</taxon>
        <taxon>Hoylesella</taxon>
    </lineage>
</organism>
<comment type="caution">
    <text evidence="1">The sequence shown here is derived from an EMBL/GenBank/DDBJ whole genome shotgun (WGS) entry which is preliminary data.</text>
</comment>
<dbReference type="RefSeq" id="WP_006948032.1">
    <property type="nucleotide sequence ID" value="NZ_BAJI01000017.1"/>
</dbReference>
<dbReference type="STRING" id="862515.HMPREF0658_0309"/>
<keyword evidence="2" id="KW-1185">Reference proteome</keyword>
<evidence type="ECO:0000313" key="2">
    <source>
        <dbReference type="Proteomes" id="UP000004394"/>
    </source>
</evidence>
<dbReference type="AlphaFoldDB" id="E0NQ58"/>
<dbReference type="Proteomes" id="UP000004394">
    <property type="component" value="Unassembled WGS sequence"/>
</dbReference>
<sequence>MRHNIYIYLFAILPILASCDNCRDNQLLPSVEINSKELQNAILEYDSIVRHRFKDKKYILSLYEITVNDSVTQFSISYDLGTAWLQEYPISLAKVKDKYILVSSGKTHFGILTTEKVLQKEIARRYFPEEYRMLEKGMTIDCYIVNDAPSMNLTFCNEKLKKKWMSPAIRK</sequence>
<reference evidence="1" key="1">
    <citation type="submission" date="2010-07" db="EMBL/GenBank/DDBJ databases">
        <authorList>
            <person name="Muzny D."/>
            <person name="Qin X."/>
            <person name="Deng J."/>
            <person name="Jiang H."/>
            <person name="Liu Y."/>
            <person name="Qu J."/>
            <person name="Song X.-Z."/>
            <person name="Zhang L."/>
            <person name="Thornton R."/>
            <person name="Coyle M."/>
            <person name="Francisco L."/>
            <person name="Jackson L."/>
            <person name="Javaid M."/>
            <person name="Korchina V."/>
            <person name="Kovar C."/>
            <person name="Mata R."/>
            <person name="Mathew T."/>
            <person name="Ngo R."/>
            <person name="Nguyen L."/>
            <person name="Nguyen N."/>
            <person name="Okwuonu G."/>
            <person name="Ongeri F."/>
            <person name="Pham C."/>
            <person name="Simmons D."/>
            <person name="Wilczek-Boney K."/>
            <person name="Hale W."/>
            <person name="Jakkamsetti A."/>
            <person name="Pham P."/>
            <person name="Ruth R."/>
            <person name="San Lucas F."/>
            <person name="Warren J."/>
            <person name="Zhang J."/>
            <person name="Zhao Z."/>
            <person name="Zhou C."/>
            <person name="Zhu D."/>
            <person name="Lee S."/>
            <person name="Bess C."/>
            <person name="Blankenburg K."/>
            <person name="Forbes L."/>
            <person name="Fu Q."/>
            <person name="Gubbala S."/>
            <person name="Hirani K."/>
            <person name="Jayaseelan J.C."/>
            <person name="Lara F."/>
            <person name="Munidasa M."/>
            <person name="Palculict T."/>
            <person name="Patil S."/>
            <person name="Pu L.-L."/>
            <person name="Saada N."/>
            <person name="Tang L."/>
            <person name="Weissenberger G."/>
            <person name="Zhu Y."/>
            <person name="Hemphill L."/>
            <person name="Shang Y."/>
            <person name="Youmans B."/>
            <person name="Ayvaz T."/>
            <person name="Ross M."/>
            <person name="Santibanez J."/>
            <person name="Aqrawi P."/>
            <person name="Gross S."/>
            <person name="Joshi V."/>
            <person name="Fowler G."/>
            <person name="Nazareth L."/>
            <person name="Reid J."/>
            <person name="Worley K."/>
            <person name="Petrosino J."/>
            <person name="Highlander S."/>
            <person name="Gibbs R."/>
        </authorList>
    </citation>
    <scope>NUCLEOTIDE SEQUENCE [LARGE SCALE GENOMIC DNA]</scope>
    <source>
        <strain evidence="1">DSM 16973</strain>
    </source>
</reference>
<dbReference type="OrthoDB" id="1067669at2"/>
<name>E0NQ58_9BACT</name>
<dbReference type="PROSITE" id="PS51257">
    <property type="entry name" value="PROKAR_LIPOPROTEIN"/>
    <property type="match status" value="1"/>
</dbReference>
<dbReference type="BioCyc" id="PMAR862515-HMP:GMOO-319-MONOMER"/>
<dbReference type="EMBL" id="AEEI01000012">
    <property type="protein sequence ID" value="EFM02751.1"/>
    <property type="molecule type" value="Genomic_DNA"/>
</dbReference>
<protein>
    <submittedName>
        <fullName evidence="1">Uncharacterized protein</fullName>
    </submittedName>
</protein>
<proteinExistence type="predicted"/>
<gene>
    <name evidence="1" type="ORF">HMPREF0658_0309</name>
</gene>
<accession>E0NQ58</accession>
<evidence type="ECO:0000313" key="1">
    <source>
        <dbReference type="EMBL" id="EFM02751.1"/>
    </source>
</evidence>
<dbReference type="HOGENOM" id="CLU_1561517_0_0_10"/>